<evidence type="ECO:0000313" key="7">
    <source>
        <dbReference type="Proteomes" id="UP001174909"/>
    </source>
</evidence>
<keyword evidence="7" id="KW-1185">Reference proteome</keyword>
<dbReference type="Proteomes" id="UP001174909">
    <property type="component" value="Unassembled WGS sequence"/>
</dbReference>
<sequence length="94" mass="10755">MQVLTAFKEVYHPDCFRCAVCGVCLDGIPYAGQHDKVYCIKDYHKLFAPPCSSCGNPIIPQPGKAKNVRVLVKDRYYHVRCYRCEVCECIITQH</sequence>
<dbReference type="SMART" id="SM00132">
    <property type="entry name" value="LIM"/>
    <property type="match status" value="2"/>
</dbReference>
<dbReference type="GO" id="GO:0005667">
    <property type="term" value="C:transcription regulator complex"/>
    <property type="evidence" value="ECO:0007669"/>
    <property type="project" value="TreeGrafter"/>
</dbReference>
<organism evidence="6 7">
    <name type="scientific">Geodia barretti</name>
    <name type="common">Barrett's horny sponge</name>
    <dbReference type="NCBI Taxonomy" id="519541"/>
    <lineage>
        <taxon>Eukaryota</taxon>
        <taxon>Metazoa</taxon>
        <taxon>Porifera</taxon>
        <taxon>Demospongiae</taxon>
        <taxon>Heteroscleromorpha</taxon>
        <taxon>Tetractinellida</taxon>
        <taxon>Astrophorina</taxon>
        <taxon>Geodiidae</taxon>
        <taxon>Geodia</taxon>
    </lineage>
</organism>
<dbReference type="AlphaFoldDB" id="A0AA35XJ68"/>
<keyword evidence="2 4" id="KW-0862">Zinc</keyword>
<dbReference type="Gene3D" id="2.10.110.10">
    <property type="entry name" value="Cysteine Rich Protein"/>
    <property type="match status" value="2"/>
</dbReference>
<keyword evidence="3 4" id="KW-0440">LIM domain</keyword>
<dbReference type="GO" id="GO:0005912">
    <property type="term" value="C:adherens junction"/>
    <property type="evidence" value="ECO:0007669"/>
    <property type="project" value="TreeGrafter"/>
</dbReference>
<dbReference type="GO" id="GO:0007010">
    <property type="term" value="P:cytoskeleton organization"/>
    <property type="evidence" value="ECO:0007669"/>
    <property type="project" value="TreeGrafter"/>
</dbReference>
<keyword evidence="1 4" id="KW-0479">Metal-binding</keyword>
<evidence type="ECO:0000256" key="2">
    <source>
        <dbReference type="ARBA" id="ARBA00022833"/>
    </source>
</evidence>
<dbReference type="GO" id="GO:0046872">
    <property type="term" value="F:metal ion binding"/>
    <property type="evidence" value="ECO:0007669"/>
    <property type="project" value="UniProtKB-KW"/>
</dbReference>
<reference evidence="6" key="1">
    <citation type="submission" date="2023-03" db="EMBL/GenBank/DDBJ databases">
        <authorList>
            <person name="Steffen K."/>
            <person name="Cardenas P."/>
        </authorList>
    </citation>
    <scope>NUCLEOTIDE SEQUENCE</scope>
</reference>
<dbReference type="PANTHER" id="PTHR24219">
    <property type="entry name" value="LIM DOMAIN-CONTAINING PROTEIN JUB"/>
    <property type="match status" value="1"/>
</dbReference>
<gene>
    <name evidence="6" type="ORF">GBAR_LOCUS29713</name>
</gene>
<dbReference type="GO" id="GO:0005634">
    <property type="term" value="C:nucleus"/>
    <property type="evidence" value="ECO:0007669"/>
    <property type="project" value="TreeGrafter"/>
</dbReference>
<protein>
    <submittedName>
        <fullName evidence="6">LIM domain-containing protein 1</fullName>
    </submittedName>
</protein>
<dbReference type="GO" id="GO:0035331">
    <property type="term" value="P:negative regulation of hippo signaling"/>
    <property type="evidence" value="ECO:0007669"/>
    <property type="project" value="TreeGrafter"/>
</dbReference>
<dbReference type="Pfam" id="PF00412">
    <property type="entry name" value="LIM"/>
    <property type="match status" value="2"/>
</dbReference>
<dbReference type="PROSITE" id="PS50023">
    <property type="entry name" value="LIM_DOMAIN_2"/>
    <property type="match status" value="1"/>
</dbReference>
<feature type="domain" description="LIM zinc-binding" evidence="5">
    <location>
        <begin position="1"/>
        <end position="49"/>
    </location>
</feature>
<evidence type="ECO:0000256" key="1">
    <source>
        <dbReference type="ARBA" id="ARBA00022723"/>
    </source>
</evidence>
<comment type="caution">
    <text evidence="6">The sequence shown here is derived from an EMBL/GenBank/DDBJ whole genome shotgun (WGS) entry which is preliminary data.</text>
</comment>
<evidence type="ECO:0000256" key="4">
    <source>
        <dbReference type="PROSITE-ProRule" id="PRU00125"/>
    </source>
</evidence>
<evidence type="ECO:0000256" key="3">
    <source>
        <dbReference type="ARBA" id="ARBA00023038"/>
    </source>
</evidence>
<dbReference type="GO" id="GO:0000932">
    <property type="term" value="C:P-body"/>
    <property type="evidence" value="ECO:0007669"/>
    <property type="project" value="TreeGrafter"/>
</dbReference>
<dbReference type="EMBL" id="CASHTH010004177">
    <property type="protein sequence ID" value="CAI8054446.1"/>
    <property type="molecule type" value="Genomic_DNA"/>
</dbReference>
<evidence type="ECO:0000259" key="5">
    <source>
        <dbReference type="PROSITE" id="PS50023"/>
    </source>
</evidence>
<dbReference type="InterPro" id="IPR001781">
    <property type="entry name" value="Znf_LIM"/>
</dbReference>
<dbReference type="PANTHER" id="PTHR24219:SF4">
    <property type="entry name" value="LIM DOMAIN-CONTAINING PROTEIN JUB"/>
    <property type="match status" value="1"/>
</dbReference>
<evidence type="ECO:0000313" key="6">
    <source>
        <dbReference type="EMBL" id="CAI8054446.1"/>
    </source>
</evidence>
<dbReference type="SUPFAM" id="SSF57716">
    <property type="entry name" value="Glucocorticoid receptor-like (DNA-binding domain)"/>
    <property type="match status" value="1"/>
</dbReference>
<proteinExistence type="predicted"/>
<dbReference type="InterPro" id="IPR047172">
    <property type="entry name" value="Ajuba-like"/>
</dbReference>
<accession>A0AA35XJ68</accession>
<name>A0AA35XJ68_GEOBA</name>
<dbReference type="GO" id="GO:0001666">
    <property type="term" value="P:response to hypoxia"/>
    <property type="evidence" value="ECO:0007669"/>
    <property type="project" value="TreeGrafter"/>
</dbReference>
<dbReference type="GO" id="GO:0003714">
    <property type="term" value="F:transcription corepressor activity"/>
    <property type="evidence" value="ECO:0007669"/>
    <property type="project" value="TreeGrafter"/>
</dbReference>